<sequence>MAKLPKITSLRKTRTASIRSTEQLFHMDSGKRRSFTGYAFSSEDSSFEGFRQSVYRPVNPGRSRLNALHRSNTLTTSTPSGDNSNRLSLLSTFSLSRSRTLPGRLLFSRWSPNPSRSPSPIRPNNESNGSLADDNSQMRRRRGGSSGGEEMELTVISPC</sequence>
<dbReference type="Proteomes" id="UP000789342">
    <property type="component" value="Unassembled WGS sequence"/>
</dbReference>
<evidence type="ECO:0000256" key="1">
    <source>
        <dbReference type="SAM" id="MobiDB-lite"/>
    </source>
</evidence>
<evidence type="ECO:0000313" key="3">
    <source>
        <dbReference type="Proteomes" id="UP000789342"/>
    </source>
</evidence>
<accession>A0A9N8W933</accession>
<comment type="caution">
    <text evidence="2">The sequence shown here is derived from an EMBL/GenBank/DDBJ whole genome shotgun (WGS) entry which is preliminary data.</text>
</comment>
<dbReference type="AlphaFoldDB" id="A0A9N8W933"/>
<name>A0A9N8W933_9GLOM</name>
<organism evidence="2 3">
    <name type="scientific">Acaulospora morrowiae</name>
    <dbReference type="NCBI Taxonomy" id="94023"/>
    <lineage>
        <taxon>Eukaryota</taxon>
        <taxon>Fungi</taxon>
        <taxon>Fungi incertae sedis</taxon>
        <taxon>Mucoromycota</taxon>
        <taxon>Glomeromycotina</taxon>
        <taxon>Glomeromycetes</taxon>
        <taxon>Diversisporales</taxon>
        <taxon>Acaulosporaceae</taxon>
        <taxon>Acaulospora</taxon>
    </lineage>
</organism>
<feature type="compositionally biased region" description="Polar residues" evidence="1">
    <location>
        <begin position="69"/>
        <end position="82"/>
    </location>
</feature>
<feature type="region of interest" description="Disordered" evidence="1">
    <location>
        <begin position="56"/>
        <end position="87"/>
    </location>
</feature>
<keyword evidence="3" id="KW-1185">Reference proteome</keyword>
<feature type="region of interest" description="Disordered" evidence="1">
    <location>
        <begin position="107"/>
        <end position="159"/>
    </location>
</feature>
<proteinExistence type="predicted"/>
<gene>
    <name evidence="2" type="ORF">AMORRO_LOCUS2044</name>
</gene>
<evidence type="ECO:0000313" key="2">
    <source>
        <dbReference type="EMBL" id="CAG8475230.1"/>
    </source>
</evidence>
<reference evidence="2" key="1">
    <citation type="submission" date="2021-06" db="EMBL/GenBank/DDBJ databases">
        <authorList>
            <person name="Kallberg Y."/>
            <person name="Tangrot J."/>
            <person name="Rosling A."/>
        </authorList>
    </citation>
    <scope>NUCLEOTIDE SEQUENCE</scope>
    <source>
        <strain evidence="2">CL551</strain>
    </source>
</reference>
<dbReference type="EMBL" id="CAJVPV010000821">
    <property type="protein sequence ID" value="CAG8475230.1"/>
    <property type="molecule type" value="Genomic_DNA"/>
</dbReference>
<protein>
    <submittedName>
        <fullName evidence="2">6965_t:CDS:1</fullName>
    </submittedName>
</protein>